<feature type="transmembrane region" description="Helical" evidence="1">
    <location>
        <begin position="130"/>
        <end position="147"/>
    </location>
</feature>
<feature type="transmembrane region" description="Helical" evidence="1">
    <location>
        <begin position="6"/>
        <end position="31"/>
    </location>
</feature>
<accession>A0A2N9LNU4</accession>
<evidence type="ECO:0000313" key="2">
    <source>
        <dbReference type="EMBL" id="SPE24916.1"/>
    </source>
</evidence>
<dbReference type="Pfam" id="PF08592">
    <property type="entry name" value="Anthrone_oxy"/>
    <property type="match status" value="1"/>
</dbReference>
<evidence type="ECO:0000313" key="3">
    <source>
        <dbReference type="Proteomes" id="UP000239735"/>
    </source>
</evidence>
<organism evidence="2 3">
    <name type="scientific">Candidatus Sulfuritelmatomonas gaucii</name>
    <dbReference type="NCBI Taxonomy" id="2043161"/>
    <lineage>
        <taxon>Bacteria</taxon>
        <taxon>Pseudomonadati</taxon>
        <taxon>Acidobacteriota</taxon>
        <taxon>Terriglobia</taxon>
        <taxon>Terriglobales</taxon>
        <taxon>Acidobacteriaceae</taxon>
        <taxon>Candidatus Sulfuritelmatomonas</taxon>
    </lineage>
</organism>
<reference evidence="3" key="1">
    <citation type="submission" date="2018-02" db="EMBL/GenBank/DDBJ databases">
        <authorList>
            <person name="Hausmann B."/>
        </authorList>
    </citation>
    <scope>NUCLEOTIDE SEQUENCE [LARGE SCALE GENOMIC DNA]</scope>
    <source>
        <strain evidence="3">Peat soil MAG SbA5</strain>
    </source>
</reference>
<dbReference type="Proteomes" id="UP000239735">
    <property type="component" value="Unassembled WGS sequence"/>
</dbReference>
<protein>
    <recommendedName>
        <fullName evidence="4">DUF1772 domain-containing protein</fullName>
    </recommendedName>
</protein>
<evidence type="ECO:0000256" key="1">
    <source>
        <dbReference type="SAM" id="Phobius"/>
    </source>
</evidence>
<evidence type="ECO:0008006" key="4">
    <source>
        <dbReference type="Google" id="ProtNLM"/>
    </source>
</evidence>
<keyword evidence="1" id="KW-0472">Membrane</keyword>
<dbReference type="OrthoDB" id="119926at2"/>
<dbReference type="InterPro" id="IPR013901">
    <property type="entry name" value="Anthrone_oxy"/>
</dbReference>
<name>A0A2N9LNU4_9BACT</name>
<dbReference type="AlphaFoldDB" id="A0A2N9LNU4"/>
<feature type="transmembrane region" description="Helical" evidence="1">
    <location>
        <begin position="77"/>
        <end position="100"/>
    </location>
</feature>
<keyword evidence="1" id="KW-1133">Transmembrane helix</keyword>
<dbReference type="EMBL" id="OKRB01000105">
    <property type="protein sequence ID" value="SPE24916.1"/>
    <property type="molecule type" value="Genomic_DNA"/>
</dbReference>
<feature type="transmembrane region" description="Helical" evidence="1">
    <location>
        <begin position="43"/>
        <end position="71"/>
    </location>
</feature>
<proteinExistence type="predicted"/>
<keyword evidence="1" id="KW-0812">Transmembrane</keyword>
<gene>
    <name evidence="2" type="ORF">SBA5_470037</name>
</gene>
<sequence length="149" mass="16507">MILFLSVVTILSIGLMVGTEFAVWAFINPILEKLDEQARAHAVRLFAATLGKIMPFWYAGNFLLLVIEAILLRAQPVIGLLATASGIWAAVIVLTLIFLVPINNRLARQDASWILPEADRQHRRWDAMHRARVVALGAAFVLLLIGLRG</sequence>